<dbReference type="EnsemblMetazoa" id="GAUT007599-RA">
    <property type="protein sequence ID" value="GAUT007599-PA"/>
    <property type="gene ID" value="GAUT007599"/>
</dbReference>
<reference evidence="6" key="1">
    <citation type="submission" date="2020-05" db="UniProtKB">
        <authorList>
            <consortium name="EnsemblMetazoa"/>
        </authorList>
    </citation>
    <scope>IDENTIFICATION</scope>
    <source>
        <strain evidence="6">TTRI</strain>
    </source>
</reference>
<dbReference type="PANTHER" id="PTHR43411:SF1">
    <property type="entry name" value="ADENYLOSUCCINATE LYASE"/>
    <property type="match status" value="1"/>
</dbReference>
<dbReference type="STRING" id="7395.A0A1A9UKK4"/>
<evidence type="ECO:0000256" key="3">
    <source>
        <dbReference type="ARBA" id="ARBA00022755"/>
    </source>
</evidence>
<dbReference type="InterPro" id="IPR013539">
    <property type="entry name" value="PurB_C"/>
</dbReference>
<dbReference type="GO" id="GO:0006188">
    <property type="term" value="P:IMP biosynthetic process"/>
    <property type="evidence" value="ECO:0007669"/>
    <property type="project" value="InterPro"/>
</dbReference>
<evidence type="ECO:0000313" key="7">
    <source>
        <dbReference type="Proteomes" id="UP000078200"/>
    </source>
</evidence>
<dbReference type="GO" id="GO:0004018">
    <property type="term" value="F:N6-(1,2-dicarboxyethyl)AMP AMP-lyase (fumarate-forming) activity"/>
    <property type="evidence" value="ECO:0007669"/>
    <property type="project" value="InterPro"/>
</dbReference>
<dbReference type="Gene3D" id="1.10.275.10">
    <property type="entry name" value="Fumarase/aspartase (N-terminal domain)"/>
    <property type="match status" value="1"/>
</dbReference>
<dbReference type="InterPro" id="IPR008948">
    <property type="entry name" value="L-Aspartase-like"/>
</dbReference>
<evidence type="ECO:0000259" key="4">
    <source>
        <dbReference type="Pfam" id="PF00206"/>
    </source>
</evidence>
<comment type="pathway">
    <text evidence="2">Purine metabolism; AMP biosynthesis via de novo pathway; AMP from IMP: step 2/2.</text>
</comment>
<organism evidence="6 7">
    <name type="scientific">Glossina austeni</name>
    <name type="common">Savannah tsetse fly</name>
    <dbReference type="NCBI Taxonomy" id="7395"/>
    <lineage>
        <taxon>Eukaryota</taxon>
        <taxon>Metazoa</taxon>
        <taxon>Ecdysozoa</taxon>
        <taxon>Arthropoda</taxon>
        <taxon>Hexapoda</taxon>
        <taxon>Insecta</taxon>
        <taxon>Pterygota</taxon>
        <taxon>Neoptera</taxon>
        <taxon>Endopterygota</taxon>
        <taxon>Diptera</taxon>
        <taxon>Brachycera</taxon>
        <taxon>Muscomorpha</taxon>
        <taxon>Hippoboscoidea</taxon>
        <taxon>Glossinidae</taxon>
        <taxon>Glossina</taxon>
    </lineage>
</organism>
<dbReference type="PRINTS" id="PR00149">
    <property type="entry name" value="FUMRATELYASE"/>
</dbReference>
<dbReference type="PANTHER" id="PTHR43411">
    <property type="entry name" value="ADENYLOSUCCINATE LYASE"/>
    <property type="match status" value="1"/>
</dbReference>
<comment type="pathway">
    <text evidence="1">Purine metabolism; IMP biosynthesis via de novo pathway; 5-amino-1-(5-phospho-D-ribosyl)imidazole-4-carboxamide from 5-amino-1-(5-phospho-D-ribosyl)imidazole-4-carboxylate: step 2/2.</text>
</comment>
<protein>
    <submittedName>
        <fullName evidence="6">Uncharacterized protein</fullName>
    </submittedName>
</protein>
<proteinExistence type="predicted"/>
<sequence>MKKKVVVGISGGVDSSVSAWLLKKNGYHVEGVFMKNWEENNCKYDCSIKQDLQDAQFLCEQIEQYWNNVFRVFLKEYQLGNTPNPDILCNKEIKFKAFLNFAHEEMQADYIATGHYVRRIDCKGKSCLFSGIDVNKDQRYHQGLMYYTIGQRKGLNIHNTHNTCSDPWYVADKDLKKNYLIAVQGRNHLALMSSTNMNISPLTAISPIEDANRIKEIELQTRHDIKSLEYFLKEKFSLLKSLKEKSEFIHFACTSEDINNLAYGLILSRAIKNFILPIWKKIIHEIYLFSKKYGTTPMLSRTHGQPATPSTFGKEMDIWIYTSKNYLKKQSTIQEIGSSIMPHKVNPIDFENSEAIQYDLNTHWEVLSEPIQIIMRRNKIKNSYELILNIN</sequence>
<dbReference type="InterPro" id="IPR014729">
    <property type="entry name" value="Rossmann-like_a/b/a_fold"/>
</dbReference>
<dbReference type="Pfam" id="PF08328">
    <property type="entry name" value="ASL_C"/>
    <property type="match status" value="1"/>
</dbReference>
<dbReference type="VEuPathDB" id="VectorBase:GAUT007599"/>
<keyword evidence="3" id="KW-0658">Purine biosynthesis</keyword>
<keyword evidence="7" id="KW-1185">Reference proteome</keyword>
<dbReference type="Gene3D" id="1.20.200.10">
    <property type="entry name" value="Fumarase/aspartase (Central domain)"/>
    <property type="match status" value="2"/>
</dbReference>
<dbReference type="InterPro" id="IPR024083">
    <property type="entry name" value="Fumarase/histidase_N"/>
</dbReference>
<evidence type="ECO:0000259" key="5">
    <source>
        <dbReference type="Pfam" id="PF08328"/>
    </source>
</evidence>
<accession>A0A1A9UKK4</accession>
<dbReference type="InterPro" id="IPR000362">
    <property type="entry name" value="Fumarate_lyase_fam"/>
</dbReference>
<evidence type="ECO:0000256" key="2">
    <source>
        <dbReference type="ARBA" id="ARBA00004734"/>
    </source>
</evidence>
<evidence type="ECO:0000313" key="6">
    <source>
        <dbReference type="EnsemblMetazoa" id="GAUT007599-PA"/>
    </source>
</evidence>
<dbReference type="InterPro" id="IPR047136">
    <property type="entry name" value="PurB_bact"/>
</dbReference>
<feature type="domain" description="Fumarate lyase N-terminal" evidence="4">
    <location>
        <begin position="209"/>
        <end position="321"/>
    </location>
</feature>
<dbReference type="InterPro" id="IPR022761">
    <property type="entry name" value="Fumarate_lyase_N"/>
</dbReference>
<evidence type="ECO:0000256" key="1">
    <source>
        <dbReference type="ARBA" id="ARBA00004706"/>
    </source>
</evidence>
<dbReference type="AlphaFoldDB" id="A0A1A9UKK4"/>
<dbReference type="Pfam" id="PF00206">
    <property type="entry name" value="Lyase_1"/>
    <property type="match status" value="1"/>
</dbReference>
<dbReference type="Gene3D" id="3.40.50.620">
    <property type="entry name" value="HUPs"/>
    <property type="match status" value="1"/>
</dbReference>
<name>A0A1A9UKK4_GLOAU</name>
<dbReference type="SUPFAM" id="SSF52402">
    <property type="entry name" value="Adenine nucleotide alpha hydrolases-like"/>
    <property type="match status" value="1"/>
</dbReference>
<dbReference type="PROSITE" id="PS00163">
    <property type="entry name" value="FUMARATE_LYASES"/>
    <property type="match status" value="1"/>
</dbReference>
<dbReference type="SUPFAM" id="SSF48557">
    <property type="entry name" value="L-aspartase-like"/>
    <property type="match status" value="1"/>
</dbReference>
<dbReference type="InterPro" id="IPR020557">
    <property type="entry name" value="Fumarate_lyase_CS"/>
</dbReference>
<dbReference type="Pfam" id="PF03054">
    <property type="entry name" value="tRNA_Me_trans"/>
    <property type="match status" value="1"/>
</dbReference>
<feature type="domain" description="Adenylosuccinate lyase PurB C-terminal" evidence="5">
    <location>
        <begin position="352"/>
        <end position="388"/>
    </location>
</feature>
<dbReference type="Gene3D" id="1.10.40.30">
    <property type="entry name" value="Fumarase/aspartase (C-terminal domain)"/>
    <property type="match status" value="1"/>
</dbReference>
<dbReference type="Proteomes" id="UP000078200">
    <property type="component" value="Unassembled WGS sequence"/>
</dbReference>